<dbReference type="Pfam" id="PF25123">
    <property type="entry name" value="SWAP1_C"/>
    <property type="match status" value="1"/>
</dbReference>
<protein>
    <submittedName>
        <fullName evidence="4">Uncharacterized protein</fullName>
    </submittedName>
</protein>
<dbReference type="GO" id="GO:0048471">
    <property type="term" value="C:perinuclear region of cytoplasm"/>
    <property type="evidence" value="ECO:0007669"/>
    <property type="project" value="TreeGrafter"/>
</dbReference>
<feature type="region of interest" description="Disordered" evidence="1">
    <location>
        <begin position="396"/>
        <end position="516"/>
    </location>
</feature>
<sequence>MAGPGTGGAPSSFFQPWEPMPAFAQQPADASLTERIQLLVNYAMKNGPSFIDMMRQKQAGDPKFGFLGAGEGSDYFRWLLYATAYSLPADLPPPAGTYPPHVAAAPAAPPVPATAPEGAPPPYGYAPAPVPGGMHPGAPPPYGMPAPAPYGAPPPGHLPPPGMYGAPPPHVLPPVHMQPPPGAPAPGGYPPPYAAPPPQPLPPVQPPPAQPPPPAPAPQGPPAPITLPPPEVQAGLLGLPADVAVGFSAVLDNLTASKDSIKSAAAWFMAHLAHAPGLASAAAARCVAAGDKDKQLHLIYLVNDVLFKGLAQRASIGASTDAVCAAFQPVLGAMLAAAFVTSGRAEDVRARLGKILNFWGEKHVYNGDTMEMMEDAAFNTDDPGSLLPFLEPLAQTARQQQQQQAAAAAAPWQQQPAPGAPGAGAAPWAQPGGAAGPYGAVAQPPAGGGWGPPQGVPAPPPSPWGPPMPGAPVPYGQPSPYGAPPPGQAPWAAGLPPGQPYGAPPPAPEGPQDPAALQAKAAAIAAELAAAAAQAAAAAAATVGMVPLGNTKVVAPLPGPDMSAQPTPSTNFPPGLIPELVRDKNKCEVPYTPLDPIEIDKIGLPPPPLKDAALLSRLERFHADCREYRPGLSRADLDEAIRVGRIRSRSQEREFEEAERERRSRRGPSGPMDDGSFAANRGAAKYAGLGAHEERPAGLGGGEDEGDMYSEYRRNRSGSYHEMIFKNAATAGPRR</sequence>
<dbReference type="GO" id="GO:0003723">
    <property type="term" value="F:RNA binding"/>
    <property type="evidence" value="ECO:0007669"/>
    <property type="project" value="InterPro"/>
</dbReference>
<dbReference type="OrthoDB" id="21470at2759"/>
<feature type="domain" description="SURP motif" evidence="2">
    <location>
        <begin position="35"/>
        <end position="79"/>
    </location>
</feature>
<feature type="compositionally biased region" description="Low complexity" evidence="1">
    <location>
        <begin position="423"/>
        <end position="445"/>
    </location>
</feature>
<dbReference type="PRINTS" id="PR01217">
    <property type="entry name" value="PRICHEXTENSN"/>
</dbReference>
<dbReference type="AlphaFoldDB" id="A0A835XUM1"/>
<dbReference type="Proteomes" id="UP000612055">
    <property type="component" value="Unassembled WGS sequence"/>
</dbReference>
<dbReference type="InterPro" id="IPR056922">
    <property type="entry name" value="SWAP1_C"/>
</dbReference>
<reference evidence="4" key="1">
    <citation type="journal article" date="2020" name="bioRxiv">
        <title>Comparative genomics of Chlamydomonas.</title>
        <authorList>
            <person name="Craig R.J."/>
            <person name="Hasan A.R."/>
            <person name="Ness R.W."/>
            <person name="Keightley P.D."/>
        </authorList>
    </citation>
    <scope>NUCLEOTIDE SEQUENCE</scope>
    <source>
        <strain evidence="4">CCAP 11/70</strain>
    </source>
</reference>
<dbReference type="Pfam" id="PF01805">
    <property type="entry name" value="Surp"/>
    <property type="match status" value="1"/>
</dbReference>
<feature type="compositionally biased region" description="Low complexity" evidence="1">
    <location>
        <begin position="399"/>
        <end position="417"/>
    </location>
</feature>
<dbReference type="PANTHER" id="PTHR12323:SF0">
    <property type="entry name" value="CALCIUM HOMEOSTASIS ENDOPLASMIC RETICULUM PROTEIN"/>
    <property type="match status" value="1"/>
</dbReference>
<evidence type="ECO:0000313" key="4">
    <source>
        <dbReference type="EMBL" id="KAG2488601.1"/>
    </source>
</evidence>
<feature type="region of interest" description="Disordered" evidence="1">
    <location>
        <begin position="171"/>
        <end position="231"/>
    </location>
</feature>
<keyword evidence="5" id="KW-1185">Reference proteome</keyword>
<dbReference type="Gene3D" id="1.10.10.790">
    <property type="entry name" value="Surp module"/>
    <property type="match status" value="1"/>
</dbReference>
<gene>
    <name evidence="4" type="ORF">HYH03_012920</name>
</gene>
<dbReference type="InterPro" id="IPR000061">
    <property type="entry name" value="Surp"/>
</dbReference>
<dbReference type="PROSITE" id="PS51391">
    <property type="entry name" value="CID"/>
    <property type="match status" value="1"/>
</dbReference>
<comment type="caution">
    <text evidence="4">The sequence shown here is derived from an EMBL/GenBank/DDBJ whole genome shotgun (WGS) entry which is preliminary data.</text>
</comment>
<dbReference type="PROSITE" id="PS50128">
    <property type="entry name" value="SURP"/>
    <property type="match status" value="1"/>
</dbReference>
<dbReference type="Gene3D" id="1.25.40.90">
    <property type="match status" value="1"/>
</dbReference>
<feature type="compositionally biased region" description="Pro residues" evidence="1">
    <location>
        <begin position="454"/>
        <end position="488"/>
    </location>
</feature>
<evidence type="ECO:0000259" key="2">
    <source>
        <dbReference type="PROSITE" id="PS50128"/>
    </source>
</evidence>
<feature type="region of interest" description="Disordered" evidence="1">
    <location>
        <begin position="649"/>
        <end position="735"/>
    </location>
</feature>
<dbReference type="InterPro" id="IPR035967">
    <property type="entry name" value="SWAP/Surp_sf"/>
</dbReference>
<dbReference type="InterPro" id="IPR008942">
    <property type="entry name" value="ENTH_VHS"/>
</dbReference>
<dbReference type="SUPFAM" id="SSF109905">
    <property type="entry name" value="Surp module (SWAP domain)"/>
    <property type="match status" value="1"/>
</dbReference>
<organism evidence="4 5">
    <name type="scientific">Edaphochlamys debaryana</name>
    <dbReference type="NCBI Taxonomy" id="47281"/>
    <lineage>
        <taxon>Eukaryota</taxon>
        <taxon>Viridiplantae</taxon>
        <taxon>Chlorophyta</taxon>
        <taxon>core chlorophytes</taxon>
        <taxon>Chlorophyceae</taxon>
        <taxon>CS clade</taxon>
        <taxon>Chlamydomonadales</taxon>
        <taxon>Chlamydomonadales incertae sedis</taxon>
        <taxon>Edaphochlamys</taxon>
    </lineage>
</organism>
<feature type="domain" description="CID" evidence="3">
    <location>
        <begin position="239"/>
        <end position="381"/>
    </location>
</feature>
<dbReference type="GO" id="GO:0006396">
    <property type="term" value="P:RNA processing"/>
    <property type="evidence" value="ECO:0007669"/>
    <property type="project" value="InterPro"/>
</dbReference>
<name>A0A835XUM1_9CHLO</name>
<dbReference type="PANTHER" id="PTHR12323">
    <property type="entry name" value="SR-RELATED CTD ASSOCIATED FACTOR 6"/>
    <property type="match status" value="1"/>
</dbReference>
<proteinExistence type="predicted"/>
<feature type="compositionally biased region" description="Pro residues" evidence="1">
    <location>
        <begin position="497"/>
        <end position="511"/>
    </location>
</feature>
<dbReference type="SMART" id="SM00648">
    <property type="entry name" value="SWAP"/>
    <property type="match status" value="1"/>
</dbReference>
<dbReference type="EMBL" id="JAEHOE010000082">
    <property type="protein sequence ID" value="KAG2488601.1"/>
    <property type="molecule type" value="Genomic_DNA"/>
</dbReference>
<evidence type="ECO:0000256" key="1">
    <source>
        <dbReference type="SAM" id="MobiDB-lite"/>
    </source>
</evidence>
<evidence type="ECO:0000259" key="3">
    <source>
        <dbReference type="PROSITE" id="PS51391"/>
    </source>
</evidence>
<dbReference type="GO" id="GO:0006874">
    <property type="term" value="P:intracellular calcium ion homeostasis"/>
    <property type="evidence" value="ECO:0007669"/>
    <property type="project" value="TreeGrafter"/>
</dbReference>
<dbReference type="InterPro" id="IPR006569">
    <property type="entry name" value="CID_dom"/>
</dbReference>
<dbReference type="SMART" id="SM00582">
    <property type="entry name" value="RPR"/>
    <property type="match status" value="1"/>
</dbReference>
<evidence type="ECO:0000313" key="5">
    <source>
        <dbReference type="Proteomes" id="UP000612055"/>
    </source>
</evidence>
<accession>A0A835XUM1</accession>
<dbReference type="Pfam" id="PF04818">
    <property type="entry name" value="CID"/>
    <property type="match status" value="1"/>
</dbReference>